<feature type="chain" id="PRO_5015784684" description="DUF1573 domain-containing protein" evidence="1">
    <location>
        <begin position="21"/>
        <end position="126"/>
    </location>
</feature>
<dbReference type="Gene3D" id="2.60.40.10">
    <property type="entry name" value="Immunoglobulins"/>
    <property type="match status" value="1"/>
</dbReference>
<dbReference type="InterPro" id="IPR011467">
    <property type="entry name" value="DUF1573"/>
</dbReference>
<dbReference type="PANTHER" id="PTHR37833">
    <property type="entry name" value="LIPOPROTEIN-RELATED"/>
    <property type="match status" value="1"/>
</dbReference>
<evidence type="ECO:0000256" key="1">
    <source>
        <dbReference type="SAM" id="SignalP"/>
    </source>
</evidence>
<dbReference type="OrthoDB" id="826619at2"/>
<comment type="caution">
    <text evidence="2">The sequence shown here is derived from an EMBL/GenBank/DDBJ whole genome shotgun (WGS) entry which is preliminary data.</text>
</comment>
<reference evidence="2 3" key="1">
    <citation type="submission" date="2018-02" db="EMBL/GenBank/DDBJ databases">
        <title>Genome sequences of Apibacter spp., gut symbionts of Asian honey bees.</title>
        <authorList>
            <person name="Kwong W.K."/>
            <person name="Steele M.I."/>
            <person name="Moran N.A."/>
        </authorList>
    </citation>
    <scope>NUCLEOTIDE SEQUENCE [LARGE SCALE GENOMIC DNA]</scope>
    <source>
        <strain evidence="3">wkB301</strain>
    </source>
</reference>
<keyword evidence="3" id="KW-1185">Reference proteome</keyword>
<keyword evidence="1" id="KW-0732">Signal</keyword>
<evidence type="ECO:0000313" key="2">
    <source>
        <dbReference type="EMBL" id="PQL90823.1"/>
    </source>
</evidence>
<name>A0A2S8A8D7_9FLAO</name>
<dbReference type="PANTHER" id="PTHR37833:SF1">
    <property type="entry name" value="SIGNAL PEPTIDE PROTEIN"/>
    <property type="match status" value="1"/>
</dbReference>
<gene>
    <name evidence="2" type="ORF">C4S77_10245</name>
</gene>
<dbReference type="InterPro" id="IPR013783">
    <property type="entry name" value="Ig-like_fold"/>
</dbReference>
<feature type="signal peptide" evidence="1">
    <location>
        <begin position="1"/>
        <end position="20"/>
    </location>
</feature>
<evidence type="ECO:0000313" key="3">
    <source>
        <dbReference type="Proteomes" id="UP000238042"/>
    </source>
</evidence>
<evidence type="ECO:0008006" key="4">
    <source>
        <dbReference type="Google" id="ProtNLM"/>
    </source>
</evidence>
<accession>A0A2S8A8D7</accession>
<dbReference type="RefSeq" id="WP_105247459.1">
    <property type="nucleotide sequence ID" value="NZ_PSZM01000045.1"/>
</dbReference>
<dbReference type="EMBL" id="PSZM01000045">
    <property type="protein sequence ID" value="PQL90823.1"/>
    <property type="molecule type" value="Genomic_DNA"/>
</dbReference>
<organism evidence="2 3">
    <name type="scientific">Apibacter adventoris</name>
    <dbReference type="NCBI Taxonomy" id="1679466"/>
    <lineage>
        <taxon>Bacteria</taxon>
        <taxon>Pseudomonadati</taxon>
        <taxon>Bacteroidota</taxon>
        <taxon>Flavobacteriia</taxon>
        <taxon>Flavobacteriales</taxon>
        <taxon>Weeksellaceae</taxon>
        <taxon>Apibacter</taxon>
    </lineage>
</organism>
<sequence length="126" mass="13417">MKKIILSSAFILGTFILSKAQELKITNYENNTIEYGNVSKGADGKRIITVQNIGDKPLVISSISTSCGCTVPKWTEDPIAPGATGEITVTYNTANLGSFHKTITVNSNDVNNPSLALKVQGTVISD</sequence>
<dbReference type="Proteomes" id="UP000238042">
    <property type="component" value="Unassembled WGS sequence"/>
</dbReference>
<dbReference type="AlphaFoldDB" id="A0A2S8A8D7"/>
<proteinExistence type="predicted"/>
<dbReference type="Pfam" id="PF07610">
    <property type="entry name" value="DUF1573"/>
    <property type="match status" value="1"/>
</dbReference>
<protein>
    <recommendedName>
        <fullName evidence="4">DUF1573 domain-containing protein</fullName>
    </recommendedName>
</protein>